<proteinExistence type="inferred from homology"/>
<feature type="domain" description="Exonuclease" evidence="7">
    <location>
        <begin position="5"/>
        <end position="178"/>
    </location>
</feature>
<dbReference type="InterPro" id="IPR012337">
    <property type="entry name" value="RNaseH-like_sf"/>
</dbReference>
<dbReference type="Gene3D" id="3.30.420.10">
    <property type="entry name" value="Ribonuclease H-like superfamily/Ribonuclease H"/>
    <property type="match status" value="1"/>
</dbReference>
<evidence type="ECO:0000256" key="4">
    <source>
        <dbReference type="ARBA" id="ARBA00022839"/>
    </source>
</evidence>
<dbReference type="CDD" id="cd06135">
    <property type="entry name" value="Orn"/>
    <property type="match status" value="1"/>
</dbReference>
<dbReference type="PANTHER" id="PTHR11046:SF0">
    <property type="entry name" value="OLIGORIBONUCLEASE, MITOCHONDRIAL"/>
    <property type="match status" value="1"/>
</dbReference>
<evidence type="ECO:0000313" key="9">
    <source>
        <dbReference type="Proteomes" id="UP000268033"/>
    </source>
</evidence>
<evidence type="ECO:0000256" key="5">
    <source>
        <dbReference type="ARBA" id="ARBA00070964"/>
    </source>
</evidence>
<dbReference type="GO" id="GO:0006259">
    <property type="term" value="P:DNA metabolic process"/>
    <property type="evidence" value="ECO:0007669"/>
    <property type="project" value="UniProtKB-ARBA"/>
</dbReference>
<protein>
    <recommendedName>
        <fullName evidence="5 6">Oligoribonuclease</fullName>
        <ecNumber evidence="6">3.1.-.-</ecNumber>
    </recommendedName>
</protein>
<comment type="caution">
    <text evidence="8">The sequence shown here is derived from an EMBL/GenBank/DDBJ whole genome shotgun (WGS) entry which is preliminary data.</text>
</comment>
<dbReference type="FunFam" id="3.30.420.10:FF:000003">
    <property type="entry name" value="Oligoribonuclease"/>
    <property type="match status" value="1"/>
</dbReference>
<dbReference type="NCBIfam" id="NF003765">
    <property type="entry name" value="PRK05359.1"/>
    <property type="match status" value="1"/>
</dbReference>
<dbReference type="AlphaFoldDB" id="A0A3N1NRK7"/>
<keyword evidence="6" id="KW-0963">Cytoplasm</keyword>
<dbReference type="InterPro" id="IPR013520">
    <property type="entry name" value="Ribonucl_H"/>
</dbReference>
<evidence type="ECO:0000256" key="2">
    <source>
        <dbReference type="ARBA" id="ARBA00022722"/>
    </source>
</evidence>
<dbReference type="PANTHER" id="PTHR11046">
    <property type="entry name" value="OLIGORIBONUCLEASE, MITOCHONDRIAL"/>
    <property type="match status" value="1"/>
</dbReference>
<dbReference type="RefSeq" id="WP_123422361.1">
    <property type="nucleotide sequence ID" value="NZ_RJUL01000010.1"/>
</dbReference>
<keyword evidence="9" id="KW-1185">Reference proteome</keyword>
<dbReference type="HAMAP" id="MF_00045">
    <property type="entry name" value="Oligoribonuclease"/>
    <property type="match status" value="1"/>
</dbReference>
<dbReference type="GO" id="GO:0003676">
    <property type="term" value="F:nucleic acid binding"/>
    <property type="evidence" value="ECO:0007669"/>
    <property type="project" value="InterPro"/>
</dbReference>
<comment type="similarity">
    <text evidence="1 6">Belongs to the oligoribonuclease family.</text>
</comment>
<name>A0A3N1NRK7_9GAMM</name>
<evidence type="ECO:0000256" key="1">
    <source>
        <dbReference type="ARBA" id="ARBA00009921"/>
    </source>
</evidence>
<dbReference type="Pfam" id="PF00929">
    <property type="entry name" value="RNase_T"/>
    <property type="match status" value="1"/>
</dbReference>
<dbReference type="EMBL" id="RJUL01000010">
    <property type="protein sequence ID" value="ROQ22424.1"/>
    <property type="molecule type" value="Genomic_DNA"/>
</dbReference>
<feature type="active site" evidence="6">
    <location>
        <position position="127"/>
    </location>
</feature>
<comment type="function">
    <text evidence="6">3'-to-5' exoribonuclease specific for small oligoribonucleotides.</text>
</comment>
<dbReference type="Proteomes" id="UP000268033">
    <property type="component" value="Unassembled WGS sequence"/>
</dbReference>
<dbReference type="EC" id="3.1.-.-" evidence="6"/>
<dbReference type="GO" id="GO:0005737">
    <property type="term" value="C:cytoplasm"/>
    <property type="evidence" value="ECO:0007669"/>
    <property type="project" value="UniProtKB-SubCell"/>
</dbReference>
<dbReference type="SMART" id="SM00479">
    <property type="entry name" value="EXOIII"/>
    <property type="match status" value="1"/>
</dbReference>
<dbReference type="SUPFAM" id="SSF53098">
    <property type="entry name" value="Ribonuclease H-like"/>
    <property type="match status" value="1"/>
</dbReference>
<evidence type="ECO:0000256" key="6">
    <source>
        <dbReference type="HAMAP-Rule" id="MF_00045"/>
    </source>
</evidence>
<dbReference type="InterPro" id="IPR022894">
    <property type="entry name" value="Oligoribonuclease"/>
</dbReference>
<dbReference type="STRING" id="584787.GCA_001247655_00974"/>
<keyword evidence="2 6" id="KW-0540">Nuclease</keyword>
<sequence length="182" mass="20605">MSKDNLIWIDLEMTGLDPEKERIIEIATIVTDKDLNILAEGPVLAVHQSDALLNAMDEWCTRTHTANGLVARVKASALSEADAEAQTIAFLQKWVDKGASPICGNSIGQDRRFLVKYMPELEAYFHYRNLDVSTLKELARRWAPAVLGGIKKKETHLALDDIRESIEELRYYRDHFLKLPVA</sequence>
<evidence type="ECO:0000313" key="8">
    <source>
        <dbReference type="EMBL" id="ROQ22424.1"/>
    </source>
</evidence>
<comment type="subcellular location">
    <subcellularLocation>
        <location evidence="6">Cytoplasm</location>
    </subcellularLocation>
</comment>
<dbReference type="InterPro" id="IPR036397">
    <property type="entry name" value="RNaseH_sf"/>
</dbReference>
<dbReference type="GO" id="GO:0000175">
    <property type="term" value="F:3'-5'-RNA exonuclease activity"/>
    <property type="evidence" value="ECO:0007669"/>
    <property type="project" value="InterPro"/>
</dbReference>
<keyword evidence="3 6" id="KW-0378">Hydrolase</keyword>
<gene>
    <name evidence="6" type="primary">orn</name>
    <name evidence="8" type="ORF">EDC28_11067</name>
</gene>
<organism evidence="8 9">
    <name type="scientific">Gallaecimonas pentaromativorans</name>
    <dbReference type="NCBI Taxonomy" id="584787"/>
    <lineage>
        <taxon>Bacteria</taxon>
        <taxon>Pseudomonadati</taxon>
        <taxon>Pseudomonadota</taxon>
        <taxon>Gammaproteobacteria</taxon>
        <taxon>Enterobacterales</taxon>
        <taxon>Gallaecimonadaceae</taxon>
        <taxon>Gallaecimonas</taxon>
    </lineage>
</organism>
<evidence type="ECO:0000256" key="3">
    <source>
        <dbReference type="ARBA" id="ARBA00022801"/>
    </source>
</evidence>
<keyword evidence="4 6" id="KW-0269">Exonuclease</keyword>
<evidence type="ECO:0000259" key="7">
    <source>
        <dbReference type="SMART" id="SM00479"/>
    </source>
</evidence>
<reference evidence="8 9" key="1">
    <citation type="submission" date="2018-11" db="EMBL/GenBank/DDBJ databases">
        <title>Genomic Encyclopedia of Type Strains, Phase IV (KMG-IV): sequencing the most valuable type-strain genomes for metagenomic binning, comparative biology and taxonomic classification.</title>
        <authorList>
            <person name="Goeker M."/>
        </authorList>
    </citation>
    <scope>NUCLEOTIDE SEQUENCE [LARGE SCALE GENOMIC DNA]</scope>
    <source>
        <strain evidence="8 9">DSM 21945</strain>
    </source>
</reference>
<accession>A0A3N1NRK7</accession>